<comment type="caution">
    <text evidence="11">The sequence shown here is derived from an EMBL/GenBank/DDBJ whole genome shotgun (WGS) entry which is preliminary data.</text>
</comment>
<accession>A0ABQ1HGF0</accession>
<dbReference type="Pfam" id="PF09976">
    <property type="entry name" value="TPR_21"/>
    <property type="match status" value="1"/>
</dbReference>
<keyword evidence="6" id="KW-0143">Chaperone</keyword>
<comment type="subcellular location">
    <subcellularLocation>
        <location evidence="1">Cell membrane</location>
        <topology evidence="1">Single-pass type II membrane protein</topology>
    </subcellularLocation>
</comment>
<keyword evidence="2" id="KW-1003">Cell membrane</keyword>
<keyword evidence="12" id="KW-1185">Reference proteome</keyword>
<dbReference type="PANTHER" id="PTHR38035">
    <property type="entry name" value="UPF0070 PROTEIN YFGM"/>
    <property type="match status" value="1"/>
</dbReference>
<evidence type="ECO:0000313" key="12">
    <source>
        <dbReference type="Proteomes" id="UP000623419"/>
    </source>
</evidence>
<evidence type="ECO:0000256" key="9">
    <source>
        <dbReference type="SAM" id="Phobius"/>
    </source>
</evidence>
<reference evidence="12" key="1">
    <citation type="journal article" date="2019" name="Int. J. Syst. Evol. Microbiol.">
        <title>The Global Catalogue of Microorganisms (GCM) 10K type strain sequencing project: providing services to taxonomists for standard genome sequencing and annotation.</title>
        <authorList>
            <consortium name="The Broad Institute Genomics Platform"/>
            <consortium name="The Broad Institute Genome Sequencing Center for Infectious Disease"/>
            <person name="Wu L."/>
            <person name="Ma J."/>
        </authorList>
    </citation>
    <scope>NUCLEOTIDE SEQUENCE [LARGE SCALE GENOMIC DNA]</scope>
    <source>
        <strain evidence="12">CGMCC 1.15905</strain>
    </source>
</reference>
<comment type="similarity">
    <text evidence="7">Belongs to the YfgM family.</text>
</comment>
<feature type="transmembrane region" description="Helical" evidence="9">
    <location>
        <begin position="21"/>
        <end position="41"/>
    </location>
</feature>
<dbReference type="PIRSF" id="PIRSF006170">
    <property type="entry name" value="YfgM"/>
    <property type="match status" value="1"/>
</dbReference>
<proteinExistence type="inferred from homology"/>
<dbReference type="InterPro" id="IPR018704">
    <property type="entry name" value="SecYEG/CpoB_TPR"/>
</dbReference>
<dbReference type="PANTHER" id="PTHR38035:SF1">
    <property type="entry name" value="ANCILLARY SECYEG TRANSLOCON SUBUNIT"/>
    <property type="match status" value="1"/>
</dbReference>
<feature type="domain" description="Ancillary SecYEG translocon subunit/Cell division coordinator CpoB TPR" evidence="10">
    <location>
        <begin position="14"/>
        <end position="205"/>
    </location>
</feature>
<evidence type="ECO:0000256" key="3">
    <source>
        <dbReference type="ARBA" id="ARBA00022692"/>
    </source>
</evidence>
<sequence>MDQIDEYEQGERVRAWLKNNGSSLITGVALGLAALGGWQWWQNQGEARKVEAAAEFLAYSRASDGGQTDKALAHAQALRQNHPETPYIAIVALNEAQRLQAEGKAEEALAKLDAVSPEHVDPAMAELLQLRAMRLLAGLGRHEDVIKRLDAHPLPSYPGVAGELRGDAELALGNREQARAAYEQSLAALDLASPTRGIVEMKFTAAGGRLPDSPEA</sequence>
<protein>
    <recommendedName>
        <fullName evidence="8">Ancillary SecYEG translocon subunit</fullName>
    </recommendedName>
</protein>
<keyword evidence="3 9" id="KW-0812">Transmembrane</keyword>
<dbReference type="RefSeq" id="WP_188662138.1">
    <property type="nucleotide sequence ID" value="NZ_BMKC01000001.1"/>
</dbReference>
<dbReference type="InterPro" id="IPR011990">
    <property type="entry name" value="TPR-like_helical_dom_sf"/>
</dbReference>
<gene>
    <name evidence="11" type="ORF">GCM10011521_11490</name>
</gene>
<evidence type="ECO:0000259" key="10">
    <source>
        <dbReference type="Pfam" id="PF09976"/>
    </source>
</evidence>
<organism evidence="11 12">
    <name type="scientific">Arenimonas soli</name>
    <dbReference type="NCBI Taxonomy" id="2269504"/>
    <lineage>
        <taxon>Bacteria</taxon>
        <taxon>Pseudomonadati</taxon>
        <taxon>Pseudomonadota</taxon>
        <taxon>Gammaproteobacteria</taxon>
        <taxon>Lysobacterales</taxon>
        <taxon>Lysobacteraceae</taxon>
        <taxon>Arenimonas</taxon>
    </lineage>
</organism>
<keyword evidence="5 9" id="KW-0472">Membrane</keyword>
<dbReference type="Gene3D" id="1.25.40.10">
    <property type="entry name" value="Tetratricopeptide repeat domain"/>
    <property type="match status" value="1"/>
</dbReference>
<evidence type="ECO:0000256" key="8">
    <source>
        <dbReference type="ARBA" id="ARBA00024235"/>
    </source>
</evidence>
<evidence type="ECO:0000256" key="5">
    <source>
        <dbReference type="ARBA" id="ARBA00023136"/>
    </source>
</evidence>
<evidence type="ECO:0000256" key="6">
    <source>
        <dbReference type="ARBA" id="ARBA00023186"/>
    </source>
</evidence>
<keyword evidence="4 9" id="KW-1133">Transmembrane helix</keyword>
<evidence type="ECO:0000313" key="11">
    <source>
        <dbReference type="EMBL" id="GGA75011.1"/>
    </source>
</evidence>
<dbReference type="InterPro" id="IPR026039">
    <property type="entry name" value="YfgM"/>
</dbReference>
<dbReference type="Proteomes" id="UP000623419">
    <property type="component" value="Unassembled WGS sequence"/>
</dbReference>
<name>A0ABQ1HGF0_9GAMM</name>
<evidence type="ECO:0000256" key="7">
    <source>
        <dbReference type="ARBA" id="ARBA00024197"/>
    </source>
</evidence>
<evidence type="ECO:0000256" key="4">
    <source>
        <dbReference type="ARBA" id="ARBA00022989"/>
    </source>
</evidence>
<evidence type="ECO:0000256" key="1">
    <source>
        <dbReference type="ARBA" id="ARBA00004401"/>
    </source>
</evidence>
<evidence type="ECO:0000256" key="2">
    <source>
        <dbReference type="ARBA" id="ARBA00022475"/>
    </source>
</evidence>
<dbReference type="EMBL" id="BMKC01000001">
    <property type="protein sequence ID" value="GGA75011.1"/>
    <property type="molecule type" value="Genomic_DNA"/>
</dbReference>